<gene>
    <name evidence="5" type="ORF">SAMN05414137_107244</name>
</gene>
<name>A0A1H7P6I4_STRJI</name>
<protein>
    <submittedName>
        <fullName evidence="5">Acetyl esterase/lipase</fullName>
    </submittedName>
</protein>
<dbReference type="Gene3D" id="3.40.50.1820">
    <property type="entry name" value="alpha/beta hydrolase"/>
    <property type="match status" value="1"/>
</dbReference>
<dbReference type="SUPFAM" id="SSF53474">
    <property type="entry name" value="alpha/beta-Hydrolases"/>
    <property type="match status" value="1"/>
</dbReference>
<dbReference type="STRING" id="235985.SAMN05414137_107244"/>
<dbReference type="RefSeq" id="WP_042442822.1">
    <property type="nucleotide sequence ID" value="NZ_BBPN01000003.1"/>
</dbReference>
<evidence type="ECO:0000256" key="3">
    <source>
        <dbReference type="SAM" id="MobiDB-lite"/>
    </source>
</evidence>
<organism evidence="5 6">
    <name type="scientific">Streptacidiphilus jiangxiensis</name>
    <dbReference type="NCBI Taxonomy" id="235985"/>
    <lineage>
        <taxon>Bacteria</taxon>
        <taxon>Bacillati</taxon>
        <taxon>Actinomycetota</taxon>
        <taxon>Actinomycetes</taxon>
        <taxon>Kitasatosporales</taxon>
        <taxon>Streptomycetaceae</taxon>
        <taxon>Streptacidiphilus</taxon>
    </lineage>
</organism>
<evidence type="ECO:0000256" key="1">
    <source>
        <dbReference type="ARBA" id="ARBA00010515"/>
    </source>
</evidence>
<dbReference type="InterPro" id="IPR050300">
    <property type="entry name" value="GDXG_lipolytic_enzyme"/>
</dbReference>
<dbReference type="Proteomes" id="UP000183015">
    <property type="component" value="Unassembled WGS sequence"/>
</dbReference>
<keyword evidence="6" id="KW-1185">Reference proteome</keyword>
<feature type="compositionally biased region" description="Gly residues" evidence="3">
    <location>
        <begin position="309"/>
        <end position="318"/>
    </location>
</feature>
<dbReference type="EMBL" id="FOAZ01000007">
    <property type="protein sequence ID" value="SEL31373.1"/>
    <property type="molecule type" value="Genomic_DNA"/>
</dbReference>
<evidence type="ECO:0000313" key="5">
    <source>
        <dbReference type="EMBL" id="SEL31373.1"/>
    </source>
</evidence>
<evidence type="ECO:0000313" key="6">
    <source>
        <dbReference type="Proteomes" id="UP000183015"/>
    </source>
</evidence>
<comment type="similarity">
    <text evidence="1">Belongs to the 'GDXG' lipolytic enzyme family.</text>
</comment>
<sequence length="333" mass="34377">MSKEQRDALDTLFRTGPLDIGGDHLTQREVFTRMLTSRPLPDDVVVEPRTLGGIPALEIGIDGVTPDGTLLWFHGGFYVLGSARTSAALAANVARRTGTRVVSVDYRLAPEHPYPAALDDALAAYRALLDAAGGGFSRSAGRWATGAVVGESAGAGLAAAMLVAARDQGLPMPAAGVLFSPYADLSLSGASMTAKAAVDPSFTAAAIAVRAKDYLGPADASDPLVSPVFADLRGLPPLLVQAGSHEVLLDDAVRLASRAAADDVPVTLDVTPGVPHLFQAFAAMLDEGDAALRRVTDFLARTLGSTALGPGGGRGPRSGGKHPLPEGGRHHRR</sequence>
<feature type="region of interest" description="Disordered" evidence="3">
    <location>
        <begin position="305"/>
        <end position="333"/>
    </location>
</feature>
<dbReference type="InterPro" id="IPR029058">
    <property type="entry name" value="AB_hydrolase_fold"/>
</dbReference>
<dbReference type="Pfam" id="PF07859">
    <property type="entry name" value="Abhydrolase_3"/>
    <property type="match status" value="1"/>
</dbReference>
<keyword evidence="2" id="KW-0378">Hydrolase</keyword>
<dbReference type="InterPro" id="IPR013094">
    <property type="entry name" value="AB_hydrolase_3"/>
</dbReference>
<evidence type="ECO:0000256" key="2">
    <source>
        <dbReference type="ARBA" id="ARBA00022801"/>
    </source>
</evidence>
<dbReference type="PANTHER" id="PTHR48081">
    <property type="entry name" value="AB HYDROLASE SUPERFAMILY PROTEIN C4A8.06C"/>
    <property type="match status" value="1"/>
</dbReference>
<feature type="compositionally biased region" description="Basic and acidic residues" evidence="3">
    <location>
        <begin position="323"/>
        <end position="333"/>
    </location>
</feature>
<accession>A0A1H7P6I4</accession>
<dbReference type="PANTHER" id="PTHR48081:SF30">
    <property type="entry name" value="ACETYL-HYDROLASE LIPR-RELATED"/>
    <property type="match status" value="1"/>
</dbReference>
<dbReference type="AlphaFoldDB" id="A0A1H7P6I4"/>
<reference evidence="6" key="1">
    <citation type="submission" date="2016-10" db="EMBL/GenBank/DDBJ databases">
        <authorList>
            <person name="Varghese N."/>
        </authorList>
    </citation>
    <scope>NUCLEOTIDE SEQUENCE [LARGE SCALE GENOMIC DNA]</scope>
    <source>
        <strain evidence="6">DSM 45096 / BCRC 16803 / CGMCC 4.1857 / CIP 109030 / JCM 12277 / KCTC 19219 / NBRC 100920 / 33214</strain>
    </source>
</reference>
<dbReference type="GO" id="GO:0004806">
    <property type="term" value="F:triacylglycerol lipase activity"/>
    <property type="evidence" value="ECO:0007669"/>
    <property type="project" value="TreeGrafter"/>
</dbReference>
<proteinExistence type="inferred from homology"/>
<dbReference type="OrthoDB" id="128186at2"/>
<dbReference type="eggNOG" id="COG0657">
    <property type="taxonomic scope" value="Bacteria"/>
</dbReference>
<feature type="domain" description="Alpha/beta hydrolase fold-3" evidence="4">
    <location>
        <begin position="70"/>
        <end position="279"/>
    </location>
</feature>
<evidence type="ECO:0000259" key="4">
    <source>
        <dbReference type="Pfam" id="PF07859"/>
    </source>
</evidence>